<proteinExistence type="predicted"/>
<evidence type="ECO:0000313" key="2">
    <source>
        <dbReference type="EMBL" id="ATE55542.1"/>
    </source>
</evidence>
<dbReference type="EMBL" id="CP023445">
    <property type="protein sequence ID" value="ATE55542.1"/>
    <property type="molecule type" value="Genomic_DNA"/>
</dbReference>
<feature type="region of interest" description="Disordered" evidence="1">
    <location>
        <begin position="77"/>
        <end position="100"/>
    </location>
</feature>
<sequence>MGPDRLRRVKQRSTTLCGLQRSGSKAGGLPPTEPWALRRAIRSTRSGMAALIRRHRNAVRALGWAWALSAITRPTRTRRPSTAMSWMSSSSGGGCGLSPT</sequence>
<evidence type="ECO:0000313" key="3">
    <source>
        <dbReference type="Proteomes" id="UP000218505"/>
    </source>
</evidence>
<protein>
    <submittedName>
        <fullName evidence="2">Uncharacterized protein</fullName>
    </submittedName>
</protein>
<feature type="region of interest" description="Disordered" evidence="1">
    <location>
        <begin position="1"/>
        <end position="33"/>
    </location>
</feature>
<dbReference type="Proteomes" id="UP000218505">
    <property type="component" value="Chromosome"/>
</dbReference>
<keyword evidence="3" id="KW-1185">Reference proteome</keyword>
<dbReference type="KEGG" id="apre:CNX65_21490"/>
<reference evidence="2" key="1">
    <citation type="submission" date="2017-09" db="EMBL/GenBank/DDBJ databases">
        <title>Complete Genome Sequence of ansamitocin-producing Bacterium Actinosynnema pretiosum X47.</title>
        <authorList>
            <person name="Cao G."/>
            <person name="Zong G."/>
            <person name="Zhong C."/>
            <person name="Fu J."/>
        </authorList>
    </citation>
    <scope>NUCLEOTIDE SEQUENCE [LARGE SCALE GENOMIC DNA]</scope>
    <source>
        <strain evidence="2">X47</strain>
    </source>
</reference>
<accession>A0A290Z995</accession>
<feature type="compositionally biased region" description="Polar residues" evidence="1">
    <location>
        <begin position="12"/>
        <end position="23"/>
    </location>
</feature>
<dbReference type="AlphaFoldDB" id="A0A290Z995"/>
<name>A0A290Z995_9PSEU</name>
<feature type="compositionally biased region" description="Gly residues" evidence="1">
    <location>
        <begin position="91"/>
        <end position="100"/>
    </location>
</feature>
<evidence type="ECO:0000256" key="1">
    <source>
        <dbReference type="SAM" id="MobiDB-lite"/>
    </source>
</evidence>
<organism evidence="2 3">
    <name type="scientific">Actinosynnema pretiosum</name>
    <dbReference type="NCBI Taxonomy" id="42197"/>
    <lineage>
        <taxon>Bacteria</taxon>
        <taxon>Bacillati</taxon>
        <taxon>Actinomycetota</taxon>
        <taxon>Actinomycetes</taxon>
        <taxon>Pseudonocardiales</taxon>
        <taxon>Pseudonocardiaceae</taxon>
        <taxon>Actinosynnema</taxon>
    </lineage>
</organism>
<gene>
    <name evidence="2" type="ORF">CNX65_21490</name>
</gene>
<feature type="compositionally biased region" description="Low complexity" evidence="1">
    <location>
        <begin position="80"/>
        <end position="90"/>
    </location>
</feature>